<proteinExistence type="predicted"/>
<keyword evidence="2" id="KW-1185">Reference proteome</keyword>
<protein>
    <submittedName>
        <fullName evidence="1">Uncharacterized protein</fullName>
    </submittedName>
</protein>
<name>A0A8J2KHK4_9HEXA</name>
<gene>
    <name evidence="1" type="ORF">AFUS01_LOCUS23605</name>
</gene>
<dbReference type="EMBL" id="CAJVCH010286284">
    <property type="protein sequence ID" value="CAG7784952.1"/>
    <property type="molecule type" value="Genomic_DNA"/>
</dbReference>
<dbReference type="AlphaFoldDB" id="A0A8J2KHK4"/>
<dbReference type="Proteomes" id="UP000708208">
    <property type="component" value="Unassembled WGS sequence"/>
</dbReference>
<sequence length="135" mass="15612">MQCTLESHFAPLIFQAIRFQKDELVKDLKKRTSWKLKVGSVKAGRQLEQGVVSGVSRLACTYIVDSLVGLRTVVSGSHEIVSRFKWRCRDVAIRIVNIRRLELRTGVYVNESVTKYLFLHRPEGRNHKKLYVLKN</sequence>
<comment type="caution">
    <text evidence="1">The sequence shown here is derived from an EMBL/GenBank/DDBJ whole genome shotgun (WGS) entry which is preliminary data.</text>
</comment>
<organism evidence="1 2">
    <name type="scientific">Allacma fusca</name>
    <dbReference type="NCBI Taxonomy" id="39272"/>
    <lineage>
        <taxon>Eukaryota</taxon>
        <taxon>Metazoa</taxon>
        <taxon>Ecdysozoa</taxon>
        <taxon>Arthropoda</taxon>
        <taxon>Hexapoda</taxon>
        <taxon>Collembola</taxon>
        <taxon>Symphypleona</taxon>
        <taxon>Sminthuridae</taxon>
        <taxon>Allacma</taxon>
    </lineage>
</organism>
<evidence type="ECO:0000313" key="1">
    <source>
        <dbReference type="EMBL" id="CAG7784952.1"/>
    </source>
</evidence>
<reference evidence="1" key="1">
    <citation type="submission" date="2021-06" db="EMBL/GenBank/DDBJ databases">
        <authorList>
            <person name="Hodson N. C."/>
            <person name="Mongue J. A."/>
            <person name="Jaron S. K."/>
        </authorList>
    </citation>
    <scope>NUCLEOTIDE SEQUENCE</scope>
</reference>
<accession>A0A8J2KHK4</accession>
<evidence type="ECO:0000313" key="2">
    <source>
        <dbReference type="Proteomes" id="UP000708208"/>
    </source>
</evidence>